<dbReference type="InterPro" id="IPR036890">
    <property type="entry name" value="HATPase_C_sf"/>
</dbReference>
<evidence type="ECO:0000259" key="14">
    <source>
        <dbReference type="PROSITE" id="PS50109"/>
    </source>
</evidence>
<evidence type="ECO:0000256" key="11">
    <source>
        <dbReference type="ARBA" id="ARBA00023012"/>
    </source>
</evidence>
<dbReference type="Pfam" id="PF00512">
    <property type="entry name" value="HisKA"/>
    <property type="match status" value="1"/>
</dbReference>
<keyword evidence="10 13" id="KW-1133">Transmembrane helix</keyword>
<evidence type="ECO:0000256" key="8">
    <source>
        <dbReference type="ARBA" id="ARBA00022777"/>
    </source>
</evidence>
<keyword evidence="11" id="KW-0902">Two-component regulatory system</keyword>
<dbReference type="SUPFAM" id="SSF47384">
    <property type="entry name" value="Homodimeric domain of signal transducing histidine kinase"/>
    <property type="match status" value="1"/>
</dbReference>
<evidence type="ECO:0000256" key="7">
    <source>
        <dbReference type="ARBA" id="ARBA00022741"/>
    </source>
</evidence>
<keyword evidence="12 13" id="KW-0472">Membrane</keyword>
<feature type="transmembrane region" description="Helical" evidence="13">
    <location>
        <begin position="155"/>
        <end position="177"/>
    </location>
</feature>
<keyword evidence="7" id="KW-0547">Nucleotide-binding</keyword>
<evidence type="ECO:0000259" key="15">
    <source>
        <dbReference type="PROSITE" id="PS50885"/>
    </source>
</evidence>
<dbReference type="Gene3D" id="1.10.287.130">
    <property type="match status" value="1"/>
</dbReference>
<evidence type="ECO:0000256" key="5">
    <source>
        <dbReference type="ARBA" id="ARBA00022679"/>
    </source>
</evidence>
<evidence type="ECO:0000256" key="3">
    <source>
        <dbReference type="ARBA" id="ARBA00012438"/>
    </source>
</evidence>
<dbReference type="GO" id="GO:0005886">
    <property type="term" value="C:plasma membrane"/>
    <property type="evidence" value="ECO:0007669"/>
    <property type="project" value="TreeGrafter"/>
</dbReference>
<dbReference type="EC" id="2.7.13.3" evidence="3"/>
<protein>
    <recommendedName>
        <fullName evidence="3">histidine kinase</fullName>
        <ecNumber evidence="3">2.7.13.3</ecNumber>
    </recommendedName>
</protein>
<dbReference type="PROSITE" id="PS50885">
    <property type="entry name" value="HAMP"/>
    <property type="match status" value="1"/>
</dbReference>
<reference evidence="16 17" key="1">
    <citation type="submission" date="2017-08" db="EMBL/GenBank/DDBJ databases">
        <title>Infants hospitalized years apart are colonized by the same room-sourced microbial strains.</title>
        <authorList>
            <person name="Brooks B."/>
            <person name="Olm M.R."/>
            <person name="Firek B.A."/>
            <person name="Baker R."/>
            <person name="Thomas B.C."/>
            <person name="Morowitz M.J."/>
            <person name="Banfield J.F."/>
        </authorList>
    </citation>
    <scope>NUCLEOTIDE SEQUENCE [LARGE SCALE GENOMIC DNA]</scope>
    <source>
        <strain evidence="16">S2_005_003_R2_42</strain>
    </source>
</reference>
<dbReference type="InterPro" id="IPR003594">
    <property type="entry name" value="HATPase_dom"/>
</dbReference>
<feature type="domain" description="HAMP" evidence="15">
    <location>
        <begin position="178"/>
        <end position="230"/>
    </location>
</feature>
<evidence type="ECO:0000256" key="13">
    <source>
        <dbReference type="SAM" id="Phobius"/>
    </source>
</evidence>
<dbReference type="InterPro" id="IPR004358">
    <property type="entry name" value="Sig_transdc_His_kin-like_C"/>
</dbReference>
<feature type="domain" description="Histidine kinase" evidence="14">
    <location>
        <begin position="238"/>
        <end position="454"/>
    </location>
</feature>
<keyword evidence="8 16" id="KW-0418">Kinase</keyword>
<dbReference type="EMBL" id="QFPO01000018">
    <property type="protein sequence ID" value="PZQ10830.1"/>
    <property type="molecule type" value="Genomic_DNA"/>
</dbReference>
<comment type="catalytic activity">
    <reaction evidence="1">
        <text>ATP + protein L-histidine = ADP + protein N-phospho-L-histidine.</text>
        <dbReference type="EC" id="2.7.13.3"/>
    </reaction>
</comment>
<dbReference type="Pfam" id="PF02518">
    <property type="entry name" value="HATPase_c"/>
    <property type="match status" value="1"/>
</dbReference>
<keyword evidence="6 13" id="KW-0812">Transmembrane</keyword>
<sequence length="464" mass="50584">MGTSLQGRMMLALGLAITLSWALALTAMYVYTAHSQSSRWDSRLQSIGTKILISIPSDASLTDDPGPRLEMKDGVLPQDEEGLVFQVWNNRTTLGARTPDAPHAPLQPGFVDGFANSEIGGVRWRVLSMADRSGQIHVQVAYPWRVINASFRTDALSALGVATALLAVMGLIMWGAVRKSLQPVRSVERSVRRREKFDLTPLPASTLPDEIRPLVDSFNYLMEQLGQAVQGERRFIDDAAHELRTPLSAISAQTEVALQARSIEDKDAALGTLLGMVGRSTRLSEQLLDLARLDAGVHAPRRQWYDLEEIIVHVVGEFEVTAQVQNQTIHVDTGVCRIQCDVDEMGILLRNLVDNALRYTGPGGEVRVRCGFESDHATLRPFLDVADSGPGVDPEEHAAIFERFHRAAGSGSRGAGIGLSLVAKIARLHQADVRTCEGIGAPGFCVRVVFPAVVPQPRDIIKAP</sequence>
<dbReference type="PROSITE" id="PS50109">
    <property type="entry name" value="HIS_KIN"/>
    <property type="match status" value="1"/>
</dbReference>
<gene>
    <name evidence="16" type="ORF">DI564_15170</name>
</gene>
<keyword evidence="5" id="KW-0808">Transferase</keyword>
<evidence type="ECO:0000256" key="2">
    <source>
        <dbReference type="ARBA" id="ARBA00004141"/>
    </source>
</evidence>
<evidence type="ECO:0000313" key="16">
    <source>
        <dbReference type="EMBL" id="PZQ10830.1"/>
    </source>
</evidence>
<dbReference type="InterPro" id="IPR036097">
    <property type="entry name" value="HisK_dim/P_sf"/>
</dbReference>
<dbReference type="PRINTS" id="PR00344">
    <property type="entry name" value="BCTRLSENSOR"/>
</dbReference>
<comment type="subcellular location">
    <subcellularLocation>
        <location evidence="2">Membrane</location>
        <topology evidence="2">Multi-pass membrane protein</topology>
    </subcellularLocation>
</comment>
<dbReference type="CDD" id="cd00075">
    <property type="entry name" value="HATPase"/>
    <property type="match status" value="1"/>
</dbReference>
<keyword evidence="4" id="KW-0597">Phosphoprotein</keyword>
<comment type="caution">
    <text evidence="16">The sequence shown here is derived from an EMBL/GenBank/DDBJ whole genome shotgun (WGS) entry which is preliminary data.</text>
</comment>
<dbReference type="CDD" id="cd00082">
    <property type="entry name" value="HisKA"/>
    <property type="match status" value="1"/>
</dbReference>
<evidence type="ECO:0000256" key="10">
    <source>
        <dbReference type="ARBA" id="ARBA00022989"/>
    </source>
</evidence>
<organism evidence="16 17">
    <name type="scientific">Rhodanobacter denitrificans</name>
    <dbReference type="NCBI Taxonomy" id="666685"/>
    <lineage>
        <taxon>Bacteria</taxon>
        <taxon>Pseudomonadati</taxon>
        <taxon>Pseudomonadota</taxon>
        <taxon>Gammaproteobacteria</taxon>
        <taxon>Lysobacterales</taxon>
        <taxon>Rhodanobacteraceae</taxon>
        <taxon>Rhodanobacter</taxon>
    </lineage>
</organism>
<dbReference type="GO" id="GO:0000155">
    <property type="term" value="F:phosphorelay sensor kinase activity"/>
    <property type="evidence" value="ECO:0007669"/>
    <property type="project" value="InterPro"/>
</dbReference>
<dbReference type="InterPro" id="IPR050428">
    <property type="entry name" value="TCS_sensor_his_kinase"/>
</dbReference>
<dbReference type="AlphaFoldDB" id="A0A2W5MBR6"/>
<name>A0A2W5MBR6_9GAMM</name>
<proteinExistence type="predicted"/>
<dbReference type="SMART" id="SM00387">
    <property type="entry name" value="HATPase_c"/>
    <property type="match status" value="1"/>
</dbReference>
<keyword evidence="9" id="KW-0067">ATP-binding</keyword>
<dbReference type="Proteomes" id="UP000249046">
    <property type="component" value="Unassembled WGS sequence"/>
</dbReference>
<accession>A0A2W5MBR6</accession>
<evidence type="ECO:0000256" key="12">
    <source>
        <dbReference type="ARBA" id="ARBA00023136"/>
    </source>
</evidence>
<dbReference type="InterPro" id="IPR003661">
    <property type="entry name" value="HisK_dim/P_dom"/>
</dbReference>
<evidence type="ECO:0000256" key="9">
    <source>
        <dbReference type="ARBA" id="ARBA00022840"/>
    </source>
</evidence>
<dbReference type="SMART" id="SM00388">
    <property type="entry name" value="HisKA"/>
    <property type="match status" value="1"/>
</dbReference>
<dbReference type="PANTHER" id="PTHR45436">
    <property type="entry name" value="SENSOR HISTIDINE KINASE YKOH"/>
    <property type="match status" value="1"/>
</dbReference>
<dbReference type="SUPFAM" id="SSF55874">
    <property type="entry name" value="ATPase domain of HSP90 chaperone/DNA topoisomerase II/histidine kinase"/>
    <property type="match status" value="1"/>
</dbReference>
<dbReference type="GO" id="GO:0005524">
    <property type="term" value="F:ATP binding"/>
    <property type="evidence" value="ECO:0007669"/>
    <property type="project" value="UniProtKB-KW"/>
</dbReference>
<dbReference type="InterPro" id="IPR005467">
    <property type="entry name" value="His_kinase_dom"/>
</dbReference>
<dbReference type="PANTHER" id="PTHR45436:SF14">
    <property type="entry name" value="SENSOR PROTEIN QSEC"/>
    <property type="match status" value="1"/>
</dbReference>
<evidence type="ECO:0000256" key="4">
    <source>
        <dbReference type="ARBA" id="ARBA00022553"/>
    </source>
</evidence>
<evidence type="ECO:0000256" key="6">
    <source>
        <dbReference type="ARBA" id="ARBA00022692"/>
    </source>
</evidence>
<evidence type="ECO:0000313" key="17">
    <source>
        <dbReference type="Proteomes" id="UP000249046"/>
    </source>
</evidence>
<evidence type="ECO:0000256" key="1">
    <source>
        <dbReference type="ARBA" id="ARBA00000085"/>
    </source>
</evidence>
<dbReference type="Gene3D" id="3.30.565.10">
    <property type="entry name" value="Histidine kinase-like ATPase, C-terminal domain"/>
    <property type="match status" value="1"/>
</dbReference>
<dbReference type="InterPro" id="IPR003660">
    <property type="entry name" value="HAMP_dom"/>
</dbReference>